<accession>A0A508WQZ1</accession>
<evidence type="ECO:0000313" key="1">
    <source>
        <dbReference type="EMBL" id="VTZ59834.1"/>
    </source>
</evidence>
<name>A0A508WQZ1_9HYPH</name>
<gene>
    <name evidence="1" type="ORF">EMEDMD4_1280022</name>
</gene>
<protein>
    <submittedName>
        <fullName evidence="1">Uncharacterized protein</fullName>
    </submittedName>
</protein>
<reference evidence="1" key="1">
    <citation type="submission" date="2019-06" db="EMBL/GenBank/DDBJ databases">
        <authorList>
            <person name="Le Quere A."/>
            <person name="Colella S."/>
        </authorList>
    </citation>
    <scope>NUCLEOTIDE SEQUENCE</scope>
    <source>
        <strain evidence="1">EmedicaeMD41</strain>
    </source>
</reference>
<proteinExistence type="predicted"/>
<dbReference type="AlphaFoldDB" id="A0A508WQZ1"/>
<sequence length="55" mass="6416">MCPRSLPSVRLPLPLRRQTVQIHIIVTQIPLTRYKRPRLTVQPGKTKECKLVRQA</sequence>
<dbReference type="Proteomes" id="UP000507954">
    <property type="component" value="Unassembled WGS sequence"/>
</dbReference>
<organism evidence="1">
    <name type="scientific">Sinorhizobium medicae</name>
    <dbReference type="NCBI Taxonomy" id="110321"/>
    <lineage>
        <taxon>Bacteria</taxon>
        <taxon>Pseudomonadati</taxon>
        <taxon>Pseudomonadota</taxon>
        <taxon>Alphaproteobacteria</taxon>
        <taxon>Hyphomicrobiales</taxon>
        <taxon>Rhizobiaceae</taxon>
        <taxon>Sinorhizobium/Ensifer group</taxon>
        <taxon>Sinorhizobium</taxon>
    </lineage>
</organism>
<dbReference type="EMBL" id="CABFNB010000033">
    <property type="protein sequence ID" value="VTZ59834.1"/>
    <property type="molecule type" value="Genomic_DNA"/>
</dbReference>